<dbReference type="InterPro" id="IPR003594">
    <property type="entry name" value="HATPase_dom"/>
</dbReference>
<evidence type="ECO:0000256" key="3">
    <source>
        <dbReference type="ARBA" id="ARBA00022553"/>
    </source>
</evidence>
<dbReference type="RefSeq" id="WP_284055730.1">
    <property type="nucleotide sequence ID" value="NZ_JAMSLR010000001.1"/>
</dbReference>
<protein>
    <recommendedName>
        <fullName evidence="2">histidine kinase</fullName>
        <ecNumber evidence="2">2.7.13.3</ecNumber>
    </recommendedName>
</protein>
<accession>A0AA41W9C0</accession>
<gene>
    <name evidence="9" type="ORF">NET02_02180</name>
</gene>
<dbReference type="InterPro" id="IPR029016">
    <property type="entry name" value="GAF-like_dom_sf"/>
</dbReference>
<evidence type="ECO:0000256" key="2">
    <source>
        <dbReference type="ARBA" id="ARBA00012438"/>
    </source>
</evidence>
<dbReference type="AlphaFoldDB" id="A0AA41W9C0"/>
<name>A0AA41W9C0_9BACT</name>
<feature type="domain" description="Histidine kinase" evidence="8">
    <location>
        <begin position="372"/>
        <end position="566"/>
    </location>
</feature>
<dbReference type="InterPro" id="IPR036890">
    <property type="entry name" value="HATPase_C_sf"/>
</dbReference>
<reference evidence="9" key="1">
    <citation type="submission" date="2022-06" db="EMBL/GenBank/DDBJ databases">
        <title>CFH 74404 Thermomicrobiaceae sp.</title>
        <authorList>
            <person name="Ming H."/>
            <person name="Li W.-J."/>
            <person name="Zhao Z."/>
        </authorList>
    </citation>
    <scope>NUCLEOTIDE SEQUENCE</scope>
    <source>
        <strain evidence="9">CFH 74404</strain>
    </source>
</reference>
<keyword evidence="4" id="KW-0808">Transferase</keyword>
<keyword evidence="6" id="KW-0418">Kinase</keyword>
<sequence>MLDNEWEALAKLLKPATGDEGTGGPETLAGPVGRLHALHRISRAATRSLDLEEMLATVAKVLRETIRADRCAIFLYDQSTGTLTLRASEGINTDPPGSVTLPLGVGITGQAALTRQLQAVPDATSHPAYLDYPHVNDRPFASQVSVPLIARSPGGLLGVLNIMSLERRVFLPEELDFLETAAGEISIAIENAQLYSETDAELRRRIAQLELLQQLWRAIASTLDLPALLELISTKAIDLSGARAALIYRQPRARRGQLELLAQHPSDWMAQIGAEFDPALRPLVGEVLESCWAIWRPLSGSTESVAVYAMPMITGRRAVGAICLVFDANAGQPAQPGLLHAFTDTAAIAIENAELYDEARRGLARASALLQEMHHRVRNNLQTVAALLSLQMRHASPQVRAPLQEAVSRIRSLTVVHDLFSGKHLQEMDLETLCRTVVEEAVATLCGEDSGVLWTVEADEVWVSSRQATILALLLNEFVANAVRHGFKDRSGGRIHVLVRREAGQALLEVADDGWGLPPGFDARYSRGLGLQIARTLVEVDLRGRLEVSPRSGNGTVVRIWFSPDALPNGRGTGEGQLDPAERGRR</sequence>
<dbReference type="PROSITE" id="PS50109">
    <property type="entry name" value="HIS_KIN"/>
    <property type="match status" value="1"/>
</dbReference>
<evidence type="ECO:0000313" key="10">
    <source>
        <dbReference type="Proteomes" id="UP001165306"/>
    </source>
</evidence>
<keyword evidence="5" id="KW-0547">Nucleotide-binding</keyword>
<dbReference type="PANTHER" id="PTHR41523">
    <property type="entry name" value="TWO-COMPONENT SYSTEM SENSOR PROTEIN"/>
    <property type="match status" value="1"/>
</dbReference>
<comment type="caution">
    <text evidence="9">The sequence shown here is derived from an EMBL/GenBank/DDBJ whole genome shotgun (WGS) entry which is preliminary data.</text>
</comment>
<dbReference type="SUPFAM" id="SSF55781">
    <property type="entry name" value="GAF domain-like"/>
    <property type="match status" value="2"/>
</dbReference>
<evidence type="ECO:0000259" key="8">
    <source>
        <dbReference type="PROSITE" id="PS50109"/>
    </source>
</evidence>
<keyword evidence="7" id="KW-0067">ATP-binding</keyword>
<dbReference type="SMART" id="SM00911">
    <property type="entry name" value="HWE_HK"/>
    <property type="match status" value="1"/>
</dbReference>
<dbReference type="SMART" id="SM00065">
    <property type="entry name" value="GAF"/>
    <property type="match status" value="2"/>
</dbReference>
<dbReference type="Pfam" id="PF07568">
    <property type="entry name" value="HisKA_2"/>
    <property type="match status" value="1"/>
</dbReference>
<organism evidence="9 10">
    <name type="scientific">Thermalbibacter longus</name>
    <dbReference type="NCBI Taxonomy" id="2951981"/>
    <lineage>
        <taxon>Bacteria</taxon>
        <taxon>Pseudomonadati</taxon>
        <taxon>Thermomicrobiota</taxon>
        <taxon>Thermomicrobia</taxon>
        <taxon>Thermomicrobiales</taxon>
        <taxon>Thermomicrobiaceae</taxon>
        <taxon>Thermalbibacter</taxon>
    </lineage>
</organism>
<evidence type="ECO:0000256" key="1">
    <source>
        <dbReference type="ARBA" id="ARBA00000085"/>
    </source>
</evidence>
<dbReference type="InterPro" id="IPR011102">
    <property type="entry name" value="Sig_transdc_His_kinase_HWE"/>
</dbReference>
<dbReference type="EC" id="2.7.13.3" evidence="2"/>
<dbReference type="InterPro" id="IPR005467">
    <property type="entry name" value="His_kinase_dom"/>
</dbReference>
<proteinExistence type="predicted"/>
<dbReference type="InterPro" id="IPR003018">
    <property type="entry name" value="GAF"/>
</dbReference>
<dbReference type="SUPFAM" id="SSF55874">
    <property type="entry name" value="ATPase domain of HSP90 chaperone/DNA topoisomerase II/histidine kinase"/>
    <property type="match status" value="1"/>
</dbReference>
<dbReference type="Gene3D" id="3.30.565.10">
    <property type="entry name" value="Histidine kinase-like ATPase, C-terminal domain"/>
    <property type="match status" value="1"/>
</dbReference>
<dbReference type="GO" id="GO:0004673">
    <property type="term" value="F:protein histidine kinase activity"/>
    <property type="evidence" value="ECO:0007669"/>
    <property type="project" value="UniProtKB-EC"/>
</dbReference>
<dbReference type="PANTHER" id="PTHR41523:SF8">
    <property type="entry name" value="ETHYLENE RESPONSE SENSOR PROTEIN"/>
    <property type="match status" value="1"/>
</dbReference>
<dbReference type="SMART" id="SM00387">
    <property type="entry name" value="HATPase_c"/>
    <property type="match status" value="1"/>
</dbReference>
<evidence type="ECO:0000256" key="4">
    <source>
        <dbReference type="ARBA" id="ARBA00022679"/>
    </source>
</evidence>
<dbReference type="Proteomes" id="UP001165306">
    <property type="component" value="Unassembled WGS sequence"/>
</dbReference>
<dbReference type="Pfam" id="PF02518">
    <property type="entry name" value="HATPase_c"/>
    <property type="match status" value="1"/>
</dbReference>
<keyword evidence="10" id="KW-1185">Reference proteome</keyword>
<dbReference type="GO" id="GO:0005524">
    <property type="term" value="F:ATP binding"/>
    <property type="evidence" value="ECO:0007669"/>
    <property type="project" value="UniProtKB-KW"/>
</dbReference>
<evidence type="ECO:0000256" key="6">
    <source>
        <dbReference type="ARBA" id="ARBA00022777"/>
    </source>
</evidence>
<dbReference type="InterPro" id="IPR011495">
    <property type="entry name" value="Sig_transdc_His_kin_sub2_dim/P"/>
</dbReference>
<dbReference type="Gene3D" id="3.30.450.20">
    <property type="entry name" value="PAS domain"/>
    <property type="match status" value="1"/>
</dbReference>
<comment type="catalytic activity">
    <reaction evidence="1">
        <text>ATP + protein L-histidine = ADP + protein N-phospho-L-histidine.</text>
        <dbReference type="EC" id="2.7.13.3"/>
    </reaction>
</comment>
<dbReference type="Pfam" id="PF01590">
    <property type="entry name" value="GAF"/>
    <property type="match status" value="1"/>
</dbReference>
<dbReference type="Gene3D" id="3.30.450.40">
    <property type="match status" value="2"/>
</dbReference>
<evidence type="ECO:0000313" key="9">
    <source>
        <dbReference type="EMBL" id="MCM8747949.1"/>
    </source>
</evidence>
<evidence type="ECO:0000256" key="7">
    <source>
        <dbReference type="ARBA" id="ARBA00022840"/>
    </source>
</evidence>
<keyword evidence="3" id="KW-0597">Phosphoprotein</keyword>
<evidence type="ECO:0000256" key="5">
    <source>
        <dbReference type="ARBA" id="ARBA00022741"/>
    </source>
</evidence>
<dbReference type="EMBL" id="JAMSLR010000001">
    <property type="protein sequence ID" value="MCM8747949.1"/>
    <property type="molecule type" value="Genomic_DNA"/>
</dbReference>